<evidence type="ECO:0000256" key="1">
    <source>
        <dbReference type="SAM" id="MobiDB-lite"/>
    </source>
</evidence>
<feature type="compositionally biased region" description="Pro residues" evidence="1">
    <location>
        <begin position="1"/>
        <end position="10"/>
    </location>
</feature>
<feature type="compositionally biased region" description="Low complexity" evidence="1">
    <location>
        <begin position="41"/>
        <end position="55"/>
    </location>
</feature>
<feature type="non-terminal residue" evidence="2">
    <location>
        <position position="1"/>
    </location>
</feature>
<dbReference type="Proteomes" id="UP000815260">
    <property type="component" value="Chromosome 6A"/>
</dbReference>
<reference evidence="2" key="1">
    <citation type="journal article" date="2017" name="Gigascience">
        <title>The first near-complete assembly of the hexaploid bread wheat genome, Triticum aestivum.</title>
        <authorList>
            <person name="Zimin A.V."/>
            <person name="Puiu D."/>
            <person name="Hall R."/>
            <person name="Kingan S."/>
            <person name="Clavijo B.J."/>
            <person name="Salzberg S.L."/>
        </authorList>
    </citation>
    <scope>NUCLEOTIDE SEQUENCE</scope>
    <source>
        <tissue evidence="2">Leaf</tissue>
    </source>
</reference>
<feature type="compositionally biased region" description="Low complexity" evidence="1">
    <location>
        <begin position="63"/>
        <end position="81"/>
    </location>
</feature>
<feature type="non-terminal residue" evidence="2">
    <location>
        <position position="81"/>
    </location>
</feature>
<proteinExistence type="predicted"/>
<dbReference type="AlphaFoldDB" id="A0A9R1I3H1"/>
<reference evidence="2" key="2">
    <citation type="submission" date="2020-03" db="EMBL/GenBank/DDBJ databases">
        <title>The second near-complete assembly of the hexaploid bread wheat (Triticum aestivum) genome.</title>
        <authorList>
            <person name="Zimin A.V."/>
            <person name="Puiu D."/>
            <person name="Shumante A."/>
            <person name="Alonge M."/>
            <person name="Salzberg S.L."/>
        </authorList>
    </citation>
    <scope>NUCLEOTIDE SEQUENCE</scope>
    <source>
        <tissue evidence="2">Leaf</tissue>
    </source>
</reference>
<name>A0A9R1I3H1_WHEAT</name>
<gene>
    <name evidence="2" type="ORF">CFC21_081323</name>
</gene>
<comment type="caution">
    <text evidence="2">The sequence shown here is derived from an EMBL/GenBank/DDBJ whole genome shotgun (WGS) entry which is preliminary data.</text>
</comment>
<feature type="region of interest" description="Disordered" evidence="1">
    <location>
        <begin position="1"/>
        <end position="81"/>
    </location>
</feature>
<sequence>LLAPPPPPPSHATSGPRGRRSRGRVPFAPAGLTLRAGEQVEAAPPRGRAAEGGRLPPRRSTRRGGSSSSRRSTTSASPSGS</sequence>
<organism evidence="2">
    <name type="scientific">Triticum aestivum</name>
    <name type="common">Wheat</name>
    <dbReference type="NCBI Taxonomy" id="4565"/>
    <lineage>
        <taxon>Eukaryota</taxon>
        <taxon>Viridiplantae</taxon>
        <taxon>Streptophyta</taxon>
        <taxon>Embryophyta</taxon>
        <taxon>Tracheophyta</taxon>
        <taxon>Spermatophyta</taxon>
        <taxon>Magnoliopsida</taxon>
        <taxon>Liliopsida</taxon>
        <taxon>Poales</taxon>
        <taxon>Poaceae</taxon>
        <taxon>BOP clade</taxon>
        <taxon>Pooideae</taxon>
        <taxon>Triticodae</taxon>
        <taxon>Triticeae</taxon>
        <taxon>Triticinae</taxon>
        <taxon>Triticum</taxon>
    </lineage>
</organism>
<evidence type="ECO:0000313" key="2">
    <source>
        <dbReference type="EMBL" id="KAF7076709.1"/>
    </source>
</evidence>
<protein>
    <submittedName>
        <fullName evidence="2">Uncharacterized protein</fullName>
    </submittedName>
</protein>
<accession>A0A9R1I3H1</accession>
<dbReference type="EMBL" id="CM022226">
    <property type="protein sequence ID" value="KAF7076709.1"/>
    <property type="molecule type" value="Genomic_DNA"/>
</dbReference>